<name>A0A841HNM2_9GAMM</name>
<keyword evidence="3" id="KW-1185">Reference proteome</keyword>
<proteinExistence type="predicted"/>
<feature type="transmembrane region" description="Helical" evidence="1">
    <location>
        <begin position="47"/>
        <end position="67"/>
    </location>
</feature>
<feature type="transmembrane region" description="Helical" evidence="1">
    <location>
        <begin position="106"/>
        <end position="129"/>
    </location>
</feature>
<accession>A0A841HNM2</accession>
<feature type="transmembrane region" description="Helical" evidence="1">
    <location>
        <begin position="79"/>
        <end position="100"/>
    </location>
</feature>
<dbReference type="Pfam" id="PF10067">
    <property type="entry name" value="DUF2306"/>
    <property type="match status" value="1"/>
</dbReference>
<comment type="caution">
    <text evidence="2">The sequence shown here is derived from an EMBL/GenBank/DDBJ whole genome shotgun (WGS) entry which is preliminary data.</text>
</comment>
<evidence type="ECO:0000256" key="1">
    <source>
        <dbReference type="SAM" id="Phobius"/>
    </source>
</evidence>
<dbReference type="EMBL" id="JACHHZ010000003">
    <property type="protein sequence ID" value="MBB6093748.1"/>
    <property type="molecule type" value="Genomic_DNA"/>
</dbReference>
<dbReference type="RefSeq" id="WP_184332427.1">
    <property type="nucleotide sequence ID" value="NZ_JACHHZ010000003.1"/>
</dbReference>
<protein>
    <submittedName>
        <fullName evidence="2">Putative membrane protein</fullName>
    </submittedName>
</protein>
<dbReference type="InterPro" id="IPR018750">
    <property type="entry name" value="DUF2306_membrane"/>
</dbReference>
<evidence type="ECO:0000313" key="2">
    <source>
        <dbReference type="EMBL" id="MBB6093748.1"/>
    </source>
</evidence>
<keyword evidence="1" id="KW-0472">Membrane</keyword>
<evidence type="ECO:0000313" key="3">
    <source>
        <dbReference type="Proteomes" id="UP000588068"/>
    </source>
</evidence>
<reference evidence="2 3" key="1">
    <citation type="submission" date="2020-08" db="EMBL/GenBank/DDBJ databases">
        <title>Genomic Encyclopedia of Type Strains, Phase IV (KMG-IV): sequencing the most valuable type-strain genomes for metagenomic binning, comparative biology and taxonomic classification.</title>
        <authorList>
            <person name="Goeker M."/>
        </authorList>
    </citation>
    <scope>NUCLEOTIDE SEQUENCE [LARGE SCALE GENOMIC DNA]</scope>
    <source>
        <strain evidence="2 3">DSM 26723</strain>
    </source>
</reference>
<feature type="transmembrane region" description="Helical" evidence="1">
    <location>
        <begin position="171"/>
        <end position="192"/>
    </location>
</feature>
<organism evidence="2 3">
    <name type="scientific">Povalibacter uvarum</name>
    <dbReference type="NCBI Taxonomy" id="732238"/>
    <lineage>
        <taxon>Bacteria</taxon>
        <taxon>Pseudomonadati</taxon>
        <taxon>Pseudomonadota</taxon>
        <taxon>Gammaproteobacteria</taxon>
        <taxon>Steroidobacterales</taxon>
        <taxon>Steroidobacteraceae</taxon>
        <taxon>Povalibacter</taxon>
    </lineage>
</organism>
<sequence length="211" mass="22999">MTAKSWAWFVMTLLAFGVALYAMNVALVPDARSPVVTSLIERMPAVAFSHFIGGAVAIAVGALQFSTRIRTRIVTVHRWLGRTYVLAILISGSAGLYLAINSSGGAAARWGFGLLAGAWLAATFTAYRNIRHGRVAAHRQWMIRSYAITLAALTLRFYLPAAQMLELPMGTAYQTIAWLCWVPNLIVAEWFIRSGKREARVGQAASQLANG</sequence>
<feature type="transmembrane region" description="Helical" evidence="1">
    <location>
        <begin position="141"/>
        <end position="159"/>
    </location>
</feature>
<keyword evidence="1" id="KW-1133">Transmembrane helix</keyword>
<dbReference type="AlphaFoldDB" id="A0A841HNM2"/>
<feature type="transmembrane region" description="Helical" evidence="1">
    <location>
        <begin position="7"/>
        <end position="27"/>
    </location>
</feature>
<keyword evidence="1" id="KW-0812">Transmembrane</keyword>
<gene>
    <name evidence="2" type="ORF">HNQ60_002629</name>
</gene>
<dbReference type="Proteomes" id="UP000588068">
    <property type="component" value="Unassembled WGS sequence"/>
</dbReference>